<evidence type="ECO:0000313" key="2">
    <source>
        <dbReference type="EMBL" id="OGZ11567.1"/>
    </source>
</evidence>
<gene>
    <name evidence="2" type="ORF">A3D67_00175</name>
</gene>
<dbReference type="AlphaFoldDB" id="A0A1G2DD44"/>
<proteinExistence type="predicted"/>
<keyword evidence="1" id="KW-0472">Membrane</keyword>
<protein>
    <submittedName>
        <fullName evidence="2">Uncharacterized protein</fullName>
    </submittedName>
</protein>
<dbReference type="Proteomes" id="UP000178099">
    <property type="component" value="Unassembled WGS sequence"/>
</dbReference>
<keyword evidence="1" id="KW-0812">Transmembrane</keyword>
<feature type="transmembrane region" description="Helical" evidence="1">
    <location>
        <begin position="57"/>
        <end position="77"/>
    </location>
</feature>
<evidence type="ECO:0000313" key="3">
    <source>
        <dbReference type="Proteomes" id="UP000178099"/>
    </source>
</evidence>
<evidence type="ECO:0000256" key="1">
    <source>
        <dbReference type="SAM" id="Phobius"/>
    </source>
</evidence>
<comment type="caution">
    <text evidence="2">The sequence shown here is derived from an EMBL/GenBank/DDBJ whole genome shotgun (WGS) entry which is preliminary data.</text>
</comment>
<dbReference type="EMBL" id="MHLN01000018">
    <property type="protein sequence ID" value="OGZ11567.1"/>
    <property type="molecule type" value="Genomic_DNA"/>
</dbReference>
<sequence>MLATVNPIIGKINAVILNPLITLLFALALVMFLWGMFQFLWMEDSDKAHEQGKNHMLWGLLGMFIMFSVFAIMRLIAGTIGADLPAGLIP</sequence>
<organism evidence="2 3">
    <name type="scientific">Candidatus Lloydbacteria bacterium RIFCSPHIGHO2_02_FULL_51_22</name>
    <dbReference type="NCBI Taxonomy" id="1798663"/>
    <lineage>
        <taxon>Bacteria</taxon>
        <taxon>Candidatus Lloydiibacteriota</taxon>
    </lineage>
</organism>
<reference evidence="2 3" key="1">
    <citation type="journal article" date="2016" name="Nat. Commun.">
        <title>Thousands of microbial genomes shed light on interconnected biogeochemical processes in an aquifer system.</title>
        <authorList>
            <person name="Anantharaman K."/>
            <person name="Brown C.T."/>
            <person name="Hug L.A."/>
            <person name="Sharon I."/>
            <person name="Castelle C.J."/>
            <person name="Probst A.J."/>
            <person name="Thomas B.C."/>
            <person name="Singh A."/>
            <person name="Wilkins M.J."/>
            <person name="Karaoz U."/>
            <person name="Brodie E.L."/>
            <person name="Williams K.H."/>
            <person name="Hubbard S.S."/>
            <person name="Banfield J.F."/>
        </authorList>
    </citation>
    <scope>NUCLEOTIDE SEQUENCE [LARGE SCALE GENOMIC DNA]</scope>
</reference>
<accession>A0A1G2DD44</accession>
<keyword evidence="1" id="KW-1133">Transmembrane helix</keyword>
<feature type="transmembrane region" description="Helical" evidence="1">
    <location>
        <begin position="12"/>
        <end position="37"/>
    </location>
</feature>
<name>A0A1G2DD44_9BACT</name>